<name>X1FCH7_9ZZZZ</name>
<gene>
    <name evidence="1" type="ORF">S01H4_65972</name>
</gene>
<dbReference type="EMBL" id="BART01040606">
    <property type="protein sequence ID" value="GAH30260.1"/>
    <property type="molecule type" value="Genomic_DNA"/>
</dbReference>
<feature type="non-terminal residue" evidence="1">
    <location>
        <position position="55"/>
    </location>
</feature>
<reference evidence="1" key="1">
    <citation type="journal article" date="2014" name="Front. Microbiol.">
        <title>High frequency of phylogenetically diverse reductive dehalogenase-homologous genes in deep subseafloor sedimentary metagenomes.</title>
        <authorList>
            <person name="Kawai M."/>
            <person name="Futagami T."/>
            <person name="Toyoda A."/>
            <person name="Takaki Y."/>
            <person name="Nishi S."/>
            <person name="Hori S."/>
            <person name="Arai W."/>
            <person name="Tsubouchi T."/>
            <person name="Morono Y."/>
            <person name="Uchiyama I."/>
            <person name="Ito T."/>
            <person name="Fujiyama A."/>
            <person name="Inagaki F."/>
            <person name="Takami H."/>
        </authorList>
    </citation>
    <scope>NUCLEOTIDE SEQUENCE</scope>
    <source>
        <strain evidence="1">Expedition CK06-06</strain>
    </source>
</reference>
<proteinExistence type="predicted"/>
<dbReference type="AlphaFoldDB" id="X1FCH7"/>
<sequence>MPVLLPGASLTEVKEVMRKQDIIIGKLPEVELVVGKLGMDGIKKRVPIKATKQTN</sequence>
<protein>
    <submittedName>
        <fullName evidence="1">Uncharacterized protein</fullName>
    </submittedName>
</protein>
<accession>X1FCH7</accession>
<comment type="caution">
    <text evidence="1">The sequence shown here is derived from an EMBL/GenBank/DDBJ whole genome shotgun (WGS) entry which is preliminary data.</text>
</comment>
<evidence type="ECO:0000313" key="1">
    <source>
        <dbReference type="EMBL" id="GAH30260.1"/>
    </source>
</evidence>
<organism evidence="1">
    <name type="scientific">marine sediment metagenome</name>
    <dbReference type="NCBI Taxonomy" id="412755"/>
    <lineage>
        <taxon>unclassified sequences</taxon>
        <taxon>metagenomes</taxon>
        <taxon>ecological metagenomes</taxon>
    </lineage>
</organism>